<keyword evidence="2" id="KW-1133">Transmembrane helix</keyword>
<feature type="compositionally biased region" description="Basic and acidic residues" evidence="1">
    <location>
        <begin position="1"/>
        <end position="10"/>
    </location>
</feature>
<comment type="caution">
    <text evidence="3">The sequence shown here is derived from an EMBL/GenBank/DDBJ whole genome shotgun (WGS) entry which is preliminary data.</text>
</comment>
<dbReference type="RefSeq" id="WP_378774177.1">
    <property type="nucleotide sequence ID" value="NZ_JBHTMX010000010.1"/>
</dbReference>
<protein>
    <submittedName>
        <fullName evidence="3">Uncharacterized protein</fullName>
    </submittedName>
</protein>
<dbReference type="Proteomes" id="UP001597171">
    <property type="component" value="Unassembled WGS sequence"/>
</dbReference>
<feature type="transmembrane region" description="Helical" evidence="2">
    <location>
        <begin position="195"/>
        <end position="221"/>
    </location>
</feature>
<name>A0ABW3Z4V8_9HYPH</name>
<proteinExistence type="predicted"/>
<organism evidence="3 4">
    <name type="scientific">Methylopila musalis</name>
    <dbReference type="NCBI Taxonomy" id="1134781"/>
    <lineage>
        <taxon>Bacteria</taxon>
        <taxon>Pseudomonadati</taxon>
        <taxon>Pseudomonadota</taxon>
        <taxon>Alphaproteobacteria</taxon>
        <taxon>Hyphomicrobiales</taxon>
        <taxon>Methylopilaceae</taxon>
        <taxon>Methylopila</taxon>
    </lineage>
</organism>
<keyword evidence="2" id="KW-0812">Transmembrane</keyword>
<evidence type="ECO:0000313" key="3">
    <source>
        <dbReference type="EMBL" id="MFD1330978.1"/>
    </source>
</evidence>
<evidence type="ECO:0000256" key="2">
    <source>
        <dbReference type="SAM" id="Phobius"/>
    </source>
</evidence>
<feature type="region of interest" description="Disordered" evidence="1">
    <location>
        <begin position="1"/>
        <end position="26"/>
    </location>
</feature>
<reference evidence="4" key="1">
    <citation type="journal article" date="2019" name="Int. J. Syst. Evol. Microbiol.">
        <title>The Global Catalogue of Microorganisms (GCM) 10K type strain sequencing project: providing services to taxonomists for standard genome sequencing and annotation.</title>
        <authorList>
            <consortium name="The Broad Institute Genomics Platform"/>
            <consortium name="The Broad Institute Genome Sequencing Center for Infectious Disease"/>
            <person name="Wu L."/>
            <person name="Ma J."/>
        </authorList>
    </citation>
    <scope>NUCLEOTIDE SEQUENCE [LARGE SCALE GENOMIC DNA]</scope>
    <source>
        <strain evidence="4">CCUG 61696</strain>
    </source>
</reference>
<dbReference type="EMBL" id="JBHTMX010000010">
    <property type="protein sequence ID" value="MFD1330978.1"/>
    <property type="molecule type" value="Genomic_DNA"/>
</dbReference>
<evidence type="ECO:0000256" key="1">
    <source>
        <dbReference type="SAM" id="MobiDB-lite"/>
    </source>
</evidence>
<sequence length="229" mass="24292">MSDPSHDAEPPRSPLSPSRPAGTGALREALRRARAESADHGDALMELRRADLGRLEILKEALDPVFAAIPPEADLFDIGLVPGDRPRLFVDMVSFVEMGRDRRLYRFLRDGRNGRVVAAESEEVEPIVQAVTDYVARRIVERERLLASGLEQASAPETSDRTPTAGAAAPAAAITTAAVKPEKAGTPERSGLARFVATVLAFVAGGAIGTVVVVALMIAVAKGVLPVAR</sequence>
<evidence type="ECO:0000313" key="4">
    <source>
        <dbReference type="Proteomes" id="UP001597171"/>
    </source>
</evidence>
<gene>
    <name evidence="3" type="ORF">ACFQ4O_03105</name>
</gene>
<accession>A0ABW3Z4V8</accession>
<keyword evidence="4" id="KW-1185">Reference proteome</keyword>
<keyword evidence="2" id="KW-0472">Membrane</keyword>